<dbReference type="EMBL" id="JACHHY010000025">
    <property type="protein sequence ID" value="MBB5020121.1"/>
    <property type="molecule type" value="Genomic_DNA"/>
</dbReference>
<dbReference type="Gene3D" id="2.60.40.1890">
    <property type="entry name" value="PCu(A)C copper chaperone"/>
    <property type="match status" value="1"/>
</dbReference>
<keyword evidence="3" id="KW-1185">Reference proteome</keyword>
<dbReference type="InterPro" id="IPR058248">
    <property type="entry name" value="Lxx211020-like"/>
</dbReference>
<feature type="signal peptide" evidence="1">
    <location>
        <begin position="1"/>
        <end position="20"/>
    </location>
</feature>
<proteinExistence type="predicted"/>
<keyword evidence="1" id="KW-0732">Signal</keyword>
<accession>A0A840MY95</accession>
<organism evidence="2 3">
    <name type="scientific">Chitinivorax tropicus</name>
    <dbReference type="NCBI Taxonomy" id="714531"/>
    <lineage>
        <taxon>Bacteria</taxon>
        <taxon>Pseudomonadati</taxon>
        <taxon>Pseudomonadota</taxon>
        <taxon>Betaproteobacteria</taxon>
        <taxon>Chitinivorax</taxon>
    </lineage>
</organism>
<dbReference type="PANTHER" id="PTHR36302:SF1">
    <property type="entry name" value="COPPER CHAPERONE PCU(A)C"/>
    <property type="match status" value="1"/>
</dbReference>
<protein>
    <recommendedName>
        <fullName evidence="4">Copper chaperone PCu(A)C</fullName>
    </recommendedName>
</protein>
<evidence type="ECO:0000256" key="1">
    <source>
        <dbReference type="SAM" id="SignalP"/>
    </source>
</evidence>
<reference evidence="2 3" key="1">
    <citation type="submission" date="2020-08" db="EMBL/GenBank/DDBJ databases">
        <title>Genomic Encyclopedia of Type Strains, Phase IV (KMG-IV): sequencing the most valuable type-strain genomes for metagenomic binning, comparative biology and taxonomic classification.</title>
        <authorList>
            <person name="Goeker M."/>
        </authorList>
    </citation>
    <scope>NUCLEOTIDE SEQUENCE [LARGE SCALE GENOMIC DNA]</scope>
    <source>
        <strain evidence="2 3">DSM 27165</strain>
    </source>
</reference>
<dbReference type="Pfam" id="PF04314">
    <property type="entry name" value="PCuAC"/>
    <property type="match status" value="1"/>
</dbReference>
<dbReference type="InterPro" id="IPR036182">
    <property type="entry name" value="PCuAC_sf"/>
</dbReference>
<comment type="caution">
    <text evidence="2">The sequence shown here is derived from an EMBL/GenBank/DDBJ whole genome shotgun (WGS) entry which is preliminary data.</text>
</comment>
<dbReference type="PANTHER" id="PTHR36302">
    <property type="entry name" value="BLR7088 PROTEIN"/>
    <property type="match status" value="1"/>
</dbReference>
<dbReference type="SUPFAM" id="SSF110087">
    <property type="entry name" value="DR1885-like metal-binding protein"/>
    <property type="match status" value="1"/>
</dbReference>
<gene>
    <name evidence="2" type="ORF">HNQ59_003435</name>
</gene>
<dbReference type="InterPro" id="IPR007410">
    <property type="entry name" value="LpqE-like"/>
</dbReference>
<evidence type="ECO:0000313" key="3">
    <source>
        <dbReference type="Proteomes" id="UP000575898"/>
    </source>
</evidence>
<dbReference type="RefSeq" id="WP_184041528.1">
    <property type="nucleotide sequence ID" value="NZ_JACHHY010000025.1"/>
</dbReference>
<evidence type="ECO:0000313" key="2">
    <source>
        <dbReference type="EMBL" id="MBB5020121.1"/>
    </source>
</evidence>
<dbReference type="Proteomes" id="UP000575898">
    <property type="component" value="Unassembled WGS sequence"/>
</dbReference>
<dbReference type="AlphaFoldDB" id="A0A840MY95"/>
<feature type="chain" id="PRO_5032612737" description="Copper chaperone PCu(A)C" evidence="1">
    <location>
        <begin position="21"/>
        <end position="159"/>
    </location>
</feature>
<sequence length="159" mass="17061">MKSRLALSVLAWSLVGSVFAHDFKQSGLTVDHPWARASTPGAQMGAVYMKINNAGKTADALLEASSPSLAEEIEIHNHINDNGVMRMRQVPQVAVPAGGTVMLKPHSYHIMLFGLKKPLVVGDVVPMTLRFKQAGEVKVEVTVEPIDADPATMHGTHGS</sequence>
<evidence type="ECO:0008006" key="4">
    <source>
        <dbReference type="Google" id="ProtNLM"/>
    </source>
</evidence>
<name>A0A840MY95_9PROT</name>